<evidence type="ECO:0000256" key="1">
    <source>
        <dbReference type="SAM" id="MobiDB-lite"/>
    </source>
</evidence>
<dbReference type="Proteomes" id="UP000648257">
    <property type="component" value="Unassembled WGS sequence"/>
</dbReference>
<comment type="caution">
    <text evidence="2">The sequence shown here is derived from an EMBL/GenBank/DDBJ whole genome shotgun (WGS) entry which is preliminary data.</text>
</comment>
<protein>
    <submittedName>
        <fullName evidence="2">Uncharacterized protein</fullName>
    </submittedName>
</protein>
<keyword evidence="3" id="KW-1185">Reference proteome</keyword>
<dbReference type="EMBL" id="JACOFW010000005">
    <property type="protein sequence ID" value="MBC3807032.1"/>
    <property type="molecule type" value="Genomic_DNA"/>
</dbReference>
<sequence>MESRWIPTNHPPNSNNDSVAPIDLENGDFGTPPDERVLRLCKPAPLPTQSCQETITLIETLLMQAKSGELIGVALVGLYRGGKYRLDLTGDAKFEGNTMSVAGMLAKLQSMALDLY</sequence>
<gene>
    <name evidence="2" type="ORF">H8K52_06705</name>
</gene>
<organism evidence="2 3">
    <name type="scientific">Undibacterium seohonense</name>
    <dbReference type="NCBI Taxonomy" id="1344950"/>
    <lineage>
        <taxon>Bacteria</taxon>
        <taxon>Pseudomonadati</taxon>
        <taxon>Pseudomonadota</taxon>
        <taxon>Betaproteobacteria</taxon>
        <taxon>Burkholderiales</taxon>
        <taxon>Oxalobacteraceae</taxon>
        <taxon>Undibacterium</taxon>
    </lineage>
</organism>
<dbReference type="RefSeq" id="WP_186922114.1">
    <property type="nucleotide sequence ID" value="NZ_JACOFW010000005.1"/>
</dbReference>
<evidence type="ECO:0000313" key="3">
    <source>
        <dbReference type="Proteomes" id="UP000648257"/>
    </source>
</evidence>
<reference evidence="2 3" key="1">
    <citation type="submission" date="2020-08" db="EMBL/GenBank/DDBJ databases">
        <title>Novel species isolated from subtropical streams in China.</title>
        <authorList>
            <person name="Lu H."/>
        </authorList>
    </citation>
    <scope>NUCLEOTIDE SEQUENCE [LARGE SCALE GENOMIC DNA]</scope>
    <source>
        <strain evidence="2 3">KACC 16656</strain>
    </source>
</reference>
<accession>A0ABR6X287</accession>
<evidence type="ECO:0000313" key="2">
    <source>
        <dbReference type="EMBL" id="MBC3807032.1"/>
    </source>
</evidence>
<feature type="region of interest" description="Disordered" evidence="1">
    <location>
        <begin position="1"/>
        <end position="28"/>
    </location>
</feature>
<name>A0ABR6X287_9BURK</name>
<proteinExistence type="predicted"/>